<feature type="transmembrane region" description="Helical" evidence="1">
    <location>
        <begin position="318"/>
        <end position="341"/>
    </location>
</feature>
<keyword evidence="1" id="KW-0472">Membrane</keyword>
<protein>
    <submittedName>
        <fullName evidence="3">Unannotated protein</fullName>
    </submittedName>
</protein>
<gene>
    <name evidence="3" type="ORF">UFOPK3026_00272</name>
    <name evidence="4" type="ORF">UFOPK4020_00366</name>
</gene>
<dbReference type="InterPro" id="IPR020846">
    <property type="entry name" value="MFS_dom"/>
</dbReference>
<accession>A0A6J6XKR3</accession>
<dbReference type="PANTHER" id="PTHR11360:SF290">
    <property type="entry name" value="MONOCARBOXYLATE MFS PERMEASE"/>
    <property type="match status" value="1"/>
</dbReference>
<dbReference type="InterPro" id="IPR050327">
    <property type="entry name" value="Proton-linked_MCT"/>
</dbReference>
<reference evidence="3" key="1">
    <citation type="submission" date="2020-05" db="EMBL/GenBank/DDBJ databases">
        <authorList>
            <person name="Chiriac C."/>
            <person name="Salcher M."/>
            <person name="Ghai R."/>
            <person name="Kavagutti S V."/>
        </authorList>
    </citation>
    <scope>NUCLEOTIDE SEQUENCE</scope>
</reference>
<dbReference type="InterPro" id="IPR036259">
    <property type="entry name" value="MFS_trans_sf"/>
</dbReference>
<feature type="transmembrane region" description="Helical" evidence="1">
    <location>
        <begin position="295"/>
        <end position="312"/>
    </location>
</feature>
<name>A0A6J6XKR3_9ZZZZ</name>
<sequence length="413" mass="44461">MPSSVFKQTKKFPGRWVLGACFTLLTFSSGLGFYGLAVYLQAFSRERQWSVSSISLATTFFFLVGGVAGIPISKFIAKHDVRIMVLGGATLATVALFSMRFVEHRWQLFVVYIFYALGWSASGMGPVTTVVTRWFHVRRASALAIASTGLSMGGIVVTPFIKWILDSQGIRNGSPWLALIWFLGTVPVTLFLLRAFPQPYGWLPDGARAKPGEVADISGTPLNDAVKTKFFRAVTFGYIFALGAQVGGALQLVKLVEERTNRSTAILATVVLSSMSIISRFIAGRIIPRVDMTRFTVGLAALQGFSLAGIALNESRIGLLLSIAVFGITIGNMVMMQSLLLAERFGVRDYPRIAARSGLISFSGTALGPLLLGWLYDVAGGYRAAYLAAAICSLLGAAMFSFAGPASVDELTS</sequence>
<dbReference type="PROSITE" id="PS50850">
    <property type="entry name" value="MFS"/>
    <property type="match status" value="1"/>
</dbReference>
<feature type="transmembrane region" description="Helical" evidence="1">
    <location>
        <begin position="176"/>
        <end position="193"/>
    </location>
</feature>
<dbReference type="Gene3D" id="1.20.1250.20">
    <property type="entry name" value="MFS general substrate transporter like domains"/>
    <property type="match status" value="1"/>
</dbReference>
<feature type="transmembrane region" description="Helical" evidence="1">
    <location>
        <begin position="16"/>
        <end position="37"/>
    </location>
</feature>
<evidence type="ECO:0000313" key="4">
    <source>
        <dbReference type="EMBL" id="CAB4993059.1"/>
    </source>
</evidence>
<feature type="transmembrane region" description="Helical" evidence="1">
    <location>
        <begin position="265"/>
        <end position="283"/>
    </location>
</feature>
<feature type="transmembrane region" description="Helical" evidence="1">
    <location>
        <begin position="382"/>
        <end position="403"/>
    </location>
</feature>
<keyword evidence="1" id="KW-0812">Transmembrane</keyword>
<dbReference type="SUPFAM" id="SSF103473">
    <property type="entry name" value="MFS general substrate transporter"/>
    <property type="match status" value="1"/>
</dbReference>
<dbReference type="EMBL" id="CAFBOV010000049">
    <property type="protein sequence ID" value="CAB4993059.1"/>
    <property type="molecule type" value="Genomic_DNA"/>
</dbReference>
<feature type="domain" description="Major facilitator superfamily (MFS) profile" evidence="2">
    <location>
        <begin position="18"/>
        <end position="408"/>
    </location>
</feature>
<proteinExistence type="predicted"/>
<feature type="transmembrane region" description="Helical" evidence="1">
    <location>
        <begin position="83"/>
        <end position="102"/>
    </location>
</feature>
<feature type="transmembrane region" description="Helical" evidence="1">
    <location>
        <begin position="108"/>
        <end position="131"/>
    </location>
</feature>
<evidence type="ECO:0000256" key="1">
    <source>
        <dbReference type="SAM" id="Phobius"/>
    </source>
</evidence>
<organism evidence="3">
    <name type="scientific">freshwater metagenome</name>
    <dbReference type="NCBI Taxonomy" id="449393"/>
    <lineage>
        <taxon>unclassified sequences</taxon>
        <taxon>metagenomes</taxon>
        <taxon>ecological metagenomes</taxon>
    </lineage>
</organism>
<feature type="transmembrane region" description="Helical" evidence="1">
    <location>
        <begin position="230"/>
        <end position="253"/>
    </location>
</feature>
<dbReference type="InterPro" id="IPR011701">
    <property type="entry name" value="MFS"/>
</dbReference>
<feature type="transmembrane region" description="Helical" evidence="1">
    <location>
        <begin position="353"/>
        <end position="376"/>
    </location>
</feature>
<keyword evidence="1" id="KW-1133">Transmembrane helix</keyword>
<evidence type="ECO:0000313" key="3">
    <source>
        <dbReference type="EMBL" id="CAB4796214.1"/>
    </source>
</evidence>
<feature type="transmembrane region" description="Helical" evidence="1">
    <location>
        <begin position="49"/>
        <end position="71"/>
    </location>
</feature>
<feature type="transmembrane region" description="Helical" evidence="1">
    <location>
        <begin position="143"/>
        <end position="164"/>
    </location>
</feature>
<dbReference type="PANTHER" id="PTHR11360">
    <property type="entry name" value="MONOCARBOXYLATE TRANSPORTER"/>
    <property type="match status" value="1"/>
</dbReference>
<dbReference type="AlphaFoldDB" id="A0A6J6XKR3"/>
<evidence type="ECO:0000259" key="2">
    <source>
        <dbReference type="PROSITE" id="PS50850"/>
    </source>
</evidence>
<dbReference type="GO" id="GO:0022857">
    <property type="term" value="F:transmembrane transporter activity"/>
    <property type="evidence" value="ECO:0007669"/>
    <property type="project" value="InterPro"/>
</dbReference>
<dbReference type="Pfam" id="PF07690">
    <property type="entry name" value="MFS_1"/>
    <property type="match status" value="1"/>
</dbReference>
<dbReference type="EMBL" id="CAFAAP010000024">
    <property type="protein sequence ID" value="CAB4796214.1"/>
    <property type="molecule type" value="Genomic_DNA"/>
</dbReference>